<dbReference type="Pfam" id="PF00067">
    <property type="entry name" value="p450"/>
    <property type="match status" value="1"/>
</dbReference>
<dbReference type="InterPro" id="IPR017972">
    <property type="entry name" value="Cyt_P450_CS"/>
</dbReference>
<dbReference type="CDD" id="cd11056">
    <property type="entry name" value="CYP6-like"/>
    <property type="match status" value="1"/>
</dbReference>
<keyword evidence="11 14" id="KW-0408">Iron</keyword>
<evidence type="ECO:0008006" key="18">
    <source>
        <dbReference type="Google" id="ProtNLM"/>
    </source>
</evidence>
<evidence type="ECO:0000256" key="3">
    <source>
        <dbReference type="ARBA" id="ARBA00004174"/>
    </source>
</evidence>
<dbReference type="AlphaFoldDB" id="A0A9P0B2Y6"/>
<dbReference type="GO" id="GO:0016705">
    <property type="term" value="F:oxidoreductase activity, acting on paired donors, with incorporation or reduction of molecular oxygen"/>
    <property type="evidence" value="ECO:0007669"/>
    <property type="project" value="InterPro"/>
</dbReference>
<keyword evidence="12 15" id="KW-0503">Monooxygenase</keyword>
<evidence type="ECO:0000256" key="5">
    <source>
        <dbReference type="ARBA" id="ARBA00010617"/>
    </source>
</evidence>
<organism evidence="16 17">
    <name type="scientific">Brassicogethes aeneus</name>
    <name type="common">Rape pollen beetle</name>
    <name type="synonym">Meligethes aeneus</name>
    <dbReference type="NCBI Taxonomy" id="1431903"/>
    <lineage>
        <taxon>Eukaryota</taxon>
        <taxon>Metazoa</taxon>
        <taxon>Ecdysozoa</taxon>
        <taxon>Arthropoda</taxon>
        <taxon>Hexapoda</taxon>
        <taxon>Insecta</taxon>
        <taxon>Pterygota</taxon>
        <taxon>Neoptera</taxon>
        <taxon>Endopterygota</taxon>
        <taxon>Coleoptera</taxon>
        <taxon>Polyphaga</taxon>
        <taxon>Cucujiformia</taxon>
        <taxon>Nitidulidae</taxon>
        <taxon>Meligethinae</taxon>
        <taxon>Brassicogethes</taxon>
    </lineage>
</organism>
<dbReference type="Proteomes" id="UP001154078">
    <property type="component" value="Chromosome 3"/>
</dbReference>
<name>A0A9P0B2Y6_BRAAE</name>
<keyword evidence="6 14" id="KW-0349">Heme</keyword>
<evidence type="ECO:0000256" key="11">
    <source>
        <dbReference type="ARBA" id="ARBA00023004"/>
    </source>
</evidence>
<reference evidence="16" key="1">
    <citation type="submission" date="2021-12" db="EMBL/GenBank/DDBJ databases">
        <authorList>
            <person name="King R."/>
        </authorList>
    </citation>
    <scope>NUCLEOTIDE SEQUENCE</scope>
</reference>
<evidence type="ECO:0000313" key="16">
    <source>
        <dbReference type="EMBL" id="CAH0553970.1"/>
    </source>
</evidence>
<comment type="subcellular location">
    <subcellularLocation>
        <location evidence="4">Endoplasmic reticulum membrane</location>
        <topology evidence="4">Peripheral membrane protein</topology>
    </subcellularLocation>
    <subcellularLocation>
        <location evidence="3">Microsome membrane</location>
        <topology evidence="3">Peripheral membrane protein</topology>
    </subcellularLocation>
</comment>
<dbReference type="OrthoDB" id="2789670at2759"/>
<dbReference type="GO" id="GO:0020037">
    <property type="term" value="F:heme binding"/>
    <property type="evidence" value="ECO:0007669"/>
    <property type="project" value="InterPro"/>
</dbReference>
<evidence type="ECO:0000256" key="2">
    <source>
        <dbReference type="ARBA" id="ARBA00003690"/>
    </source>
</evidence>
<keyword evidence="7 14" id="KW-0479">Metal-binding</keyword>
<dbReference type="InterPro" id="IPR036396">
    <property type="entry name" value="Cyt_P450_sf"/>
</dbReference>
<evidence type="ECO:0000256" key="12">
    <source>
        <dbReference type="ARBA" id="ARBA00023033"/>
    </source>
</evidence>
<evidence type="ECO:0000256" key="1">
    <source>
        <dbReference type="ARBA" id="ARBA00001971"/>
    </source>
</evidence>
<dbReference type="GO" id="GO:0005506">
    <property type="term" value="F:iron ion binding"/>
    <property type="evidence" value="ECO:0007669"/>
    <property type="project" value="InterPro"/>
</dbReference>
<comment type="similarity">
    <text evidence="5 15">Belongs to the cytochrome P450 family.</text>
</comment>
<keyword evidence="9" id="KW-0492">Microsome</keyword>
<evidence type="ECO:0000256" key="10">
    <source>
        <dbReference type="ARBA" id="ARBA00023002"/>
    </source>
</evidence>
<evidence type="ECO:0000256" key="9">
    <source>
        <dbReference type="ARBA" id="ARBA00022848"/>
    </source>
</evidence>
<evidence type="ECO:0000256" key="15">
    <source>
        <dbReference type="RuleBase" id="RU000461"/>
    </source>
</evidence>
<dbReference type="GO" id="GO:0005789">
    <property type="term" value="C:endoplasmic reticulum membrane"/>
    <property type="evidence" value="ECO:0007669"/>
    <property type="project" value="UniProtKB-SubCell"/>
</dbReference>
<keyword evidence="13" id="KW-0472">Membrane</keyword>
<evidence type="ECO:0000256" key="7">
    <source>
        <dbReference type="ARBA" id="ARBA00022723"/>
    </source>
</evidence>
<evidence type="ECO:0000256" key="13">
    <source>
        <dbReference type="ARBA" id="ARBA00023136"/>
    </source>
</evidence>
<comment type="cofactor">
    <cofactor evidence="1 14">
        <name>heme</name>
        <dbReference type="ChEBI" id="CHEBI:30413"/>
    </cofactor>
</comment>
<dbReference type="Gene3D" id="1.10.630.10">
    <property type="entry name" value="Cytochrome P450"/>
    <property type="match status" value="1"/>
</dbReference>
<evidence type="ECO:0000256" key="4">
    <source>
        <dbReference type="ARBA" id="ARBA00004406"/>
    </source>
</evidence>
<dbReference type="PRINTS" id="PR00463">
    <property type="entry name" value="EP450I"/>
</dbReference>
<dbReference type="EMBL" id="OV121134">
    <property type="protein sequence ID" value="CAH0553970.1"/>
    <property type="molecule type" value="Genomic_DNA"/>
</dbReference>
<dbReference type="PRINTS" id="PR00385">
    <property type="entry name" value="P450"/>
</dbReference>
<dbReference type="FunFam" id="1.10.630.10:FF:000042">
    <property type="entry name" value="Cytochrome P450"/>
    <property type="match status" value="1"/>
</dbReference>
<dbReference type="InterPro" id="IPR050476">
    <property type="entry name" value="Insect_CytP450_Detox"/>
</dbReference>
<feature type="binding site" description="axial binding residue" evidence="14">
    <location>
        <position position="445"/>
    </location>
    <ligand>
        <name>heme</name>
        <dbReference type="ChEBI" id="CHEBI:30413"/>
    </ligand>
    <ligandPart>
        <name>Fe</name>
        <dbReference type="ChEBI" id="CHEBI:18248"/>
    </ligandPart>
</feature>
<dbReference type="PANTHER" id="PTHR24292">
    <property type="entry name" value="CYTOCHROME P450"/>
    <property type="match status" value="1"/>
</dbReference>
<dbReference type="GO" id="GO:0004497">
    <property type="term" value="F:monooxygenase activity"/>
    <property type="evidence" value="ECO:0007669"/>
    <property type="project" value="UniProtKB-KW"/>
</dbReference>
<comment type="function">
    <text evidence="2">May be involved in the metabolism of insect hormones and in the breakdown of synthetic insecticides.</text>
</comment>
<dbReference type="PANTHER" id="PTHR24292:SF84">
    <property type="entry name" value="CYTOCHROME P450 28A5-RELATED"/>
    <property type="match status" value="1"/>
</dbReference>
<keyword evidence="10 15" id="KW-0560">Oxidoreductase</keyword>
<accession>A0A9P0B2Y6</accession>
<proteinExistence type="inferred from homology"/>
<evidence type="ECO:0000256" key="8">
    <source>
        <dbReference type="ARBA" id="ARBA00022824"/>
    </source>
</evidence>
<sequence length="501" mass="57594">MFVVLLIFVVTLLYVLYKRTFEYWKRRNVPGPEPTFLVGHIGESFLGKKSLGNCFFEIYKEYKDYPFVGVYKSVTPCLLVRDPEFLKCIYVKNFKSFMNNEMFVDKKVDPVMGRNPFFSKDQAWKETRALLTPNFTTGKMKTIFTLLDNVSQKAVSYVNKQIDSGVNCLEAKNLCTKITLENVASCAFGLEANCFNDPNCDFQDIANKFLSPEKWQSLKIFVSMIIPSLMKVLSIRFISKEVAERLRKIVFDTVDYREKNNVQRPDFLQSMMQLKDSTKDFDPEDMVAHAASFFGDGYETSSIVMSFLLYEIAKHPEVQDKLRQEINDTMDGNGGKLTYDVIMEMEYLDACLNGKISKNPFVESLSKRCTEKFSYKPANTSEFKDIDVTVDVGTVMVIPVKGLFLDPKYFDEPDKFIPARFLKENRKNDRSQGVFRPFGDGPRVCIGQKFGLLQIKAAVAHIIRAFSVSVNSKTKEPLEFDPWYLMLSPIGGLWLDFHKIK</sequence>
<keyword evidence="17" id="KW-1185">Reference proteome</keyword>
<dbReference type="InterPro" id="IPR002401">
    <property type="entry name" value="Cyt_P450_E_grp-I"/>
</dbReference>
<dbReference type="PROSITE" id="PS00086">
    <property type="entry name" value="CYTOCHROME_P450"/>
    <property type="match status" value="1"/>
</dbReference>
<evidence type="ECO:0000256" key="6">
    <source>
        <dbReference type="ARBA" id="ARBA00022617"/>
    </source>
</evidence>
<dbReference type="InterPro" id="IPR001128">
    <property type="entry name" value="Cyt_P450"/>
</dbReference>
<dbReference type="SUPFAM" id="SSF48264">
    <property type="entry name" value="Cytochrome P450"/>
    <property type="match status" value="1"/>
</dbReference>
<keyword evidence="8" id="KW-0256">Endoplasmic reticulum</keyword>
<protein>
    <recommendedName>
        <fullName evidence="18">Cytochrome P450</fullName>
    </recommendedName>
</protein>
<gene>
    <name evidence="16" type="ORF">MELIAE_LOCUS5845</name>
</gene>
<evidence type="ECO:0000313" key="17">
    <source>
        <dbReference type="Proteomes" id="UP001154078"/>
    </source>
</evidence>
<evidence type="ECO:0000256" key="14">
    <source>
        <dbReference type="PIRSR" id="PIRSR602401-1"/>
    </source>
</evidence>